<name>A0A1L6TG38_PISSA</name>
<accession>A0A1L6TG38</accession>
<gene>
    <name evidence="2" type="ORF">KU39_180</name>
</gene>
<evidence type="ECO:0000313" key="3">
    <source>
        <dbReference type="Proteomes" id="UP000029558"/>
    </source>
</evidence>
<reference evidence="2 3" key="1">
    <citation type="journal article" date="2014" name="Genome Announc.">
        <title>Comparative Genome Analysis of Two Isolates of the Fish Pathogen Piscirickettsia salmonis from Different Hosts Reveals Major Differences in Virulence-Associated Secretion Systems.</title>
        <authorList>
            <person name="Bohle H."/>
            <person name="Henriquez P."/>
            <person name="Grothusen H."/>
            <person name="Navas E."/>
            <person name="Sandoval A."/>
            <person name="Bustamante F."/>
            <person name="Bustos P."/>
            <person name="Mancilla M."/>
        </authorList>
    </citation>
    <scope>NUCLEOTIDE SEQUENCE [LARGE SCALE GENOMIC DNA]</scope>
    <source>
        <strain evidence="3">B1-32597</strain>
    </source>
</reference>
<proteinExistence type="predicted"/>
<feature type="region of interest" description="Disordered" evidence="1">
    <location>
        <begin position="145"/>
        <end position="170"/>
    </location>
</feature>
<dbReference type="AlphaFoldDB" id="A0A1L6TG38"/>
<dbReference type="Proteomes" id="UP000029558">
    <property type="component" value="Chromosome"/>
</dbReference>
<feature type="region of interest" description="Disordered" evidence="1">
    <location>
        <begin position="630"/>
        <end position="654"/>
    </location>
</feature>
<dbReference type="RefSeq" id="WP_017376115.1">
    <property type="nucleotide sequence ID" value="NZ_CP012508.1"/>
</dbReference>
<dbReference type="EMBL" id="CP012508">
    <property type="protein sequence ID" value="ALB21366.1"/>
    <property type="molecule type" value="Genomic_DNA"/>
</dbReference>
<organism evidence="2 3">
    <name type="scientific">Piscirickettsia salmonis</name>
    <dbReference type="NCBI Taxonomy" id="1238"/>
    <lineage>
        <taxon>Bacteria</taxon>
        <taxon>Pseudomonadati</taxon>
        <taxon>Pseudomonadota</taxon>
        <taxon>Gammaproteobacteria</taxon>
        <taxon>Thiotrichales</taxon>
        <taxon>Piscirickettsiaceae</taxon>
        <taxon>Piscirickettsia</taxon>
    </lineage>
</organism>
<evidence type="ECO:0000313" key="2">
    <source>
        <dbReference type="EMBL" id="ALB21366.1"/>
    </source>
</evidence>
<evidence type="ECO:0000256" key="1">
    <source>
        <dbReference type="SAM" id="MobiDB-lite"/>
    </source>
</evidence>
<protein>
    <submittedName>
        <fullName evidence="2">Peptidase</fullName>
    </submittedName>
</protein>
<feature type="compositionally biased region" description="Polar residues" evidence="1">
    <location>
        <begin position="635"/>
        <end position="650"/>
    </location>
</feature>
<dbReference type="OrthoDB" id="10016507at2"/>
<sequence>MPTIKEIKAGYGEVTTKGEGCILTSSVLLANSIVITAQSSQGSYGLLHITETDKEADSRLNIWLTNLKKAPEDEENIKEDSKNEIIFHIIYSQHNQLEYYQNKLAQLCLNHNINSVIYFFKETKQNQTIIADIDGLDIKEFAPSESAASLTPSTEPPLPKQINSEDTPPRTIPTELSQKSFIEKINLQLQTAISDLEQSNVSYFYKESKEEVIKQLKILQVILTRLTVYPEQPLTQDFLKVIASVVDQYYRQTEVYSLLLISAAENNISITGQLKIAAARNNILEKFKRVLKNNGSKIKQKKHIKIFNSAFAALNKTLIEMGINDLPNDSNGCLIHASPPGELRPPALQLGYGWFLMPPSQGLSTEMSRAGFIKIINQTIESAIDRIKNHNDFLDTSDKKTNIENLKVLQEHLNQLVDGPTQIPTQEPIPILTKEFVQIVATNIRVHYNRCHNKEKKSSTSLTNQFNFADDPKVNQLYLMLEQQLSKKLLQKNWPTLMDDNSELKLIHTLESDIYKSANNQQKLIEMINETLNVTIDQLNTSNSGSLSTADNSEAVTLAILQQSLKKLIESSEQSLTLPFIQSVRRTIAEHQQKITDKASTLTQRLFDELDSNLNNVLLSGDLASDLAEDRQKPTACSSTEDQPLSNQATADAKYSHRSSATLFQQFRQKCQKNRDYMEHFEKIRTQIYTKSMQGLN</sequence>